<reference evidence="1 2" key="1">
    <citation type="submission" date="2020-01" db="EMBL/GenBank/DDBJ databases">
        <title>Identification and distribution of gene clusters putatively required for synthesis of sphingolipid metabolism inhibitors in phylogenetically diverse species of the filamentous fungus Fusarium.</title>
        <authorList>
            <person name="Kim H.-S."/>
            <person name="Busman M."/>
            <person name="Brown D.W."/>
            <person name="Divon H."/>
            <person name="Uhlig S."/>
            <person name="Proctor R.H."/>
        </authorList>
    </citation>
    <scope>NUCLEOTIDE SEQUENCE [LARGE SCALE GENOMIC DNA]</scope>
    <source>
        <strain evidence="1 2">NRRL 13308</strain>
    </source>
</reference>
<dbReference type="EMBL" id="JAADJF010000253">
    <property type="protein sequence ID" value="KAF4430480.1"/>
    <property type="molecule type" value="Genomic_DNA"/>
</dbReference>
<sequence>MYEITTRDETLRAVRHEKQNVLEIEQKDWAQHPDVQLDHPVSEFRKVLREWSKKYRRGKQITTYKDAPNFIDWPDTPQPPPSEMFVYYDEQGKTVLNWQRPV</sequence>
<dbReference type="OrthoDB" id="4062651at2759"/>
<accession>A0A8H4NDA1</accession>
<gene>
    <name evidence="1" type="ORF">FACUT_8846</name>
</gene>
<keyword evidence="1" id="KW-0808">Transferase</keyword>
<dbReference type="Proteomes" id="UP000536711">
    <property type="component" value="Unassembled WGS sequence"/>
</dbReference>
<comment type="caution">
    <text evidence="1">The sequence shown here is derived from an EMBL/GenBank/DDBJ whole genome shotgun (WGS) entry which is preliminary data.</text>
</comment>
<keyword evidence="2" id="KW-1185">Reference proteome</keyword>
<organism evidence="1 2">
    <name type="scientific">Fusarium acutatum</name>
    <dbReference type="NCBI Taxonomy" id="78861"/>
    <lineage>
        <taxon>Eukaryota</taxon>
        <taxon>Fungi</taxon>
        <taxon>Dikarya</taxon>
        <taxon>Ascomycota</taxon>
        <taxon>Pezizomycotina</taxon>
        <taxon>Sordariomycetes</taxon>
        <taxon>Hypocreomycetidae</taxon>
        <taxon>Hypocreales</taxon>
        <taxon>Nectriaceae</taxon>
        <taxon>Fusarium</taxon>
        <taxon>Fusarium fujikuroi species complex</taxon>
    </lineage>
</organism>
<proteinExistence type="predicted"/>
<evidence type="ECO:0000313" key="2">
    <source>
        <dbReference type="Proteomes" id="UP000536711"/>
    </source>
</evidence>
<name>A0A8H4NDA1_9HYPO</name>
<dbReference type="AlphaFoldDB" id="A0A8H4NDA1"/>
<evidence type="ECO:0000313" key="1">
    <source>
        <dbReference type="EMBL" id="KAF4430480.1"/>
    </source>
</evidence>
<protein>
    <submittedName>
        <fullName evidence="1">Kinase domain-containing</fullName>
    </submittedName>
</protein>
<dbReference type="GO" id="GO:0016301">
    <property type="term" value="F:kinase activity"/>
    <property type="evidence" value="ECO:0007669"/>
    <property type="project" value="UniProtKB-KW"/>
</dbReference>
<keyword evidence="1" id="KW-0418">Kinase</keyword>